<feature type="transmembrane region" description="Helical" evidence="2">
    <location>
        <begin position="114"/>
        <end position="133"/>
    </location>
</feature>
<keyword evidence="4" id="KW-1185">Reference proteome</keyword>
<proteinExistence type="predicted"/>
<feature type="region of interest" description="Disordered" evidence="1">
    <location>
        <begin position="16"/>
        <end position="36"/>
    </location>
</feature>
<evidence type="ECO:0000256" key="1">
    <source>
        <dbReference type="SAM" id="MobiDB-lite"/>
    </source>
</evidence>
<reference evidence="4" key="2">
    <citation type="journal article" date="2017" name="Nat. Plants">
        <title>The Aegilops tauschii genome reveals multiple impacts of transposons.</title>
        <authorList>
            <person name="Zhao G."/>
            <person name="Zou C."/>
            <person name="Li K."/>
            <person name="Wang K."/>
            <person name="Li T."/>
            <person name="Gao L."/>
            <person name="Zhang X."/>
            <person name="Wang H."/>
            <person name="Yang Z."/>
            <person name="Liu X."/>
            <person name="Jiang W."/>
            <person name="Mao L."/>
            <person name="Kong X."/>
            <person name="Jiao Y."/>
            <person name="Jia J."/>
        </authorList>
    </citation>
    <scope>NUCLEOTIDE SEQUENCE [LARGE SCALE GENOMIC DNA]</scope>
    <source>
        <strain evidence="4">cv. AL8/78</strain>
    </source>
</reference>
<reference evidence="3" key="5">
    <citation type="journal article" date="2021" name="G3 (Bethesda)">
        <title>Aegilops tauschii genome assembly Aet v5.0 features greater sequence contiguity and improved annotation.</title>
        <authorList>
            <person name="Wang L."/>
            <person name="Zhu T."/>
            <person name="Rodriguez J.C."/>
            <person name="Deal K.R."/>
            <person name="Dubcovsky J."/>
            <person name="McGuire P.E."/>
            <person name="Lux T."/>
            <person name="Spannagl M."/>
            <person name="Mayer K.F.X."/>
            <person name="Baldrich P."/>
            <person name="Meyers B.C."/>
            <person name="Huo N."/>
            <person name="Gu Y.Q."/>
            <person name="Zhou H."/>
            <person name="Devos K.M."/>
            <person name="Bennetzen J.L."/>
            <person name="Unver T."/>
            <person name="Budak H."/>
            <person name="Gulick P.J."/>
            <person name="Galiba G."/>
            <person name="Kalapos B."/>
            <person name="Nelson D.R."/>
            <person name="Li P."/>
            <person name="You F.M."/>
            <person name="Luo M.C."/>
            <person name="Dvorak J."/>
        </authorList>
    </citation>
    <scope>NUCLEOTIDE SEQUENCE [LARGE SCALE GENOMIC DNA]</scope>
    <source>
        <strain evidence="3">cv. AL8/78</strain>
    </source>
</reference>
<accession>A0A453AXK7</accession>
<dbReference type="Proteomes" id="UP000015105">
    <property type="component" value="Chromosome 2D"/>
</dbReference>
<evidence type="ECO:0000313" key="3">
    <source>
        <dbReference type="EnsemblPlants" id="AET2Gv20294300.11"/>
    </source>
</evidence>
<dbReference type="Gramene" id="AET2Gv20294300.11">
    <property type="protein sequence ID" value="AET2Gv20294300.11"/>
    <property type="gene ID" value="AET2Gv20294300"/>
</dbReference>
<name>A0A453AXK7_AEGTS</name>
<dbReference type="EnsemblPlants" id="AET2Gv20294300.11">
    <property type="protein sequence ID" value="AET2Gv20294300.11"/>
    <property type="gene ID" value="AET2Gv20294300"/>
</dbReference>
<reference evidence="3" key="4">
    <citation type="submission" date="2019-03" db="UniProtKB">
        <authorList>
            <consortium name="EnsemblPlants"/>
        </authorList>
    </citation>
    <scope>IDENTIFICATION</scope>
</reference>
<evidence type="ECO:0000256" key="2">
    <source>
        <dbReference type="SAM" id="Phobius"/>
    </source>
</evidence>
<dbReference type="AlphaFoldDB" id="A0A453AXK7"/>
<keyword evidence="2" id="KW-0472">Membrane</keyword>
<organism evidence="3 4">
    <name type="scientific">Aegilops tauschii subsp. strangulata</name>
    <name type="common">Goatgrass</name>
    <dbReference type="NCBI Taxonomy" id="200361"/>
    <lineage>
        <taxon>Eukaryota</taxon>
        <taxon>Viridiplantae</taxon>
        <taxon>Streptophyta</taxon>
        <taxon>Embryophyta</taxon>
        <taxon>Tracheophyta</taxon>
        <taxon>Spermatophyta</taxon>
        <taxon>Magnoliopsida</taxon>
        <taxon>Liliopsida</taxon>
        <taxon>Poales</taxon>
        <taxon>Poaceae</taxon>
        <taxon>BOP clade</taxon>
        <taxon>Pooideae</taxon>
        <taxon>Triticodae</taxon>
        <taxon>Triticeae</taxon>
        <taxon>Triticinae</taxon>
        <taxon>Aegilops</taxon>
    </lineage>
</organism>
<reference evidence="4" key="1">
    <citation type="journal article" date="2014" name="Science">
        <title>Ancient hybridizations among the ancestral genomes of bread wheat.</title>
        <authorList>
            <consortium name="International Wheat Genome Sequencing Consortium,"/>
            <person name="Marcussen T."/>
            <person name="Sandve S.R."/>
            <person name="Heier L."/>
            <person name="Spannagl M."/>
            <person name="Pfeifer M."/>
            <person name="Jakobsen K.S."/>
            <person name="Wulff B.B."/>
            <person name="Steuernagel B."/>
            <person name="Mayer K.F."/>
            <person name="Olsen O.A."/>
        </authorList>
    </citation>
    <scope>NUCLEOTIDE SEQUENCE [LARGE SCALE GENOMIC DNA]</scope>
    <source>
        <strain evidence="4">cv. AL8/78</strain>
    </source>
</reference>
<sequence>HYENICFVLRHRPSRLHIQSPTPPLDPGTSHPSLTPAASMPLLTLSLLNPAPWRWPAGRTRTWRRALPMAPEAARQEPPSRGGKSPSTRPLRLRHQGPTAPDPGASSRRRSRRLLMHLVMAGVAIQSTFWMLASSLCCNHLLRRWTSATSRQFLKIFLQPVEKDQGNVITL</sequence>
<protein>
    <submittedName>
        <fullName evidence="3">Uncharacterized protein</fullName>
    </submittedName>
</protein>
<evidence type="ECO:0000313" key="4">
    <source>
        <dbReference type="Proteomes" id="UP000015105"/>
    </source>
</evidence>
<keyword evidence="2" id="KW-1133">Transmembrane helix</keyword>
<reference evidence="3" key="3">
    <citation type="journal article" date="2017" name="Nature">
        <title>Genome sequence of the progenitor of the wheat D genome Aegilops tauschii.</title>
        <authorList>
            <person name="Luo M.C."/>
            <person name="Gu Y.Q."/>
            <person name="Puiu D."/>
            <person name="Wang H."/>
            <person name="Twardziok S.O."/>
            <person name="Deal K.R."/>
            <person name="Huo N."/>
            <person name="Zhu T."/>
            <person name="Wang L."/>
            <person name="Wang Y."/>
            <person name="McGuire P.E."/>
            <person name="Liu S."/>
            <person name="Long H."/>
            <person name="Ramasamy R.K."/>
            <person name="Rodriguez J.C."/>
            <person name="Van S.L."/>
            <person name="Yuan L."/>
            <person name="Wang Z."/>
            <person name="Xia Z."/>
            <person name="Xiao L."/>
            <person name="Anderson O.D."/>
            <person name="Ouyang S."/>
            <person name="Liang Y."/>
            <person name="Zimin A.V."/>
            <person name="Pertea G."/>
            <person name="Qi P."/>
            <person name="Bennetzen J.L."/>
            <person name="Dai X."/>
            <person name="Dawson M.W."/>
            <person name="Muller H.G."/>
            <person name="Kugler K."/>
            <person name="Rivarola-Duarte L."/>
            <person name="Spannagl M."/>
            <person name="Mayer K.F.X."/>
            <person name="Lu F.H."/>
            <person name="Bevan M.W."/>
            <person name="Leroy P."/>
            <person name="Li P."/>
            <person name="You F.M."/>
            <person name="Sun Q."/>
            <person name="Liu Z."/>
            <person name="Lyons E."/>
            <person name="Wicker T."/>
            <person name="Salzberg S.L."/>
            <person name="Devos K.M."/>
            <person name="Dvorak J."/>
        </authorList>
    </citation>
    <scope>NUCLEOTIDE SEQUENCE [LARGE SCALE GENOMIC DNA]</scope>
    <source>
        <strain evidence="3">cv. AL8/78</strain>
    </source>
</reference>
<keyword evidence="2" id="KW-0812">Transmembrane</keyword>
<feature type="region of interest" description="Disordered" evidence="1">
    <location>
        <begin position="70"/>
        <end position="109"/>
    </location>
</feature>